<evidence type="ECO:0000313" key="4">
    <source>
        <dbReference type="EMBL" id="KAK7747861.1"/>
    </source>
</evidence>
<keyword evidence="5" id="KW-1185">Reference proteome</keyword>
<evidence type="ECO:0000256" key="1">
    <source>
        <dbReference type="SAM" id="MobiDB-lite"/>
    </source>
</evidence>
<keyword evidence="2" id="KW-0812">Transmembrane</keyword>
<organism evidence="4 5">
    <name type="scientific">Cytospora paraplurivora</name>
    <dbReference type="NCBI Taxonomy" id="2898453"/>
    <lineage>
        <taxon>Eukaryota</taxon>
        <taxon>Fungi</taxon>
        <taxon>Dikarya</taxon>
        <taxon>Ascomycota</taxon>
        <taxon>Pezizomycotina</taxon>
        <taxon>Sordariomycetes</taxon>
        <taxon>Sordariomycetidae</taxon>
        <taxon>Diaporthales</taxon>
        <taxon>Cytosporaceae</taxon>
        <taxon>Cytospora</taxon>
    </lineage>
</organism>
<keyword evidence="2" id="KW-0472">Membrane</keyword>
<sequence>MVTIDPASLSRTIAHMNKDHSDDMSAILQHQANLSAPEAANAEMLGLDLTTITIRSASGVHVVPVTPPMDHWDDRRARLAEMTGSARKALGTEEEEEEEEGKGFVHDGGEQQKPGHVAAADAAAAATTDGTTPPAPAPKVQFYPPRGSDWLSFGGLALYYFSAALVYGGFVTPGSEAWRFLDLVGFPYGPVGFIWLVRQIIGLVLGIHVLEAFWLDRSRLAPGGLRRGTGVWWLWIGAAFFEGPPAYRRWDRHVKGKGSKSA</sequence>
<dbReference type="Proteomes" id="UP001320245">
    <property type="component" value="Unassembled WGS sequence"/>
</dbReference>
<dbReference type="EMBL" id="JAJSPL020000003">
    <property type="protein sequence ID" value="KAK7747861.1"/>
    <property type="molecule type" value="Genomic_DNA"/>
</dbReference>
<evidence type="ECO:0000259" key="3">
    <source>
        <dbReference type="Pfam" id="PF10615"/>
    </source>
</evidence>
<feature type="region of interest" description="Disordered" evidence="1">
    <location>
        <begin position="86"/>
        <end position="139"/>
    </location>
</feature>
<feature type="domain" description="DUF2470" evidence="3">
    <location>
        <begin position="10"/>
        <end position="82"/>
    </location>
</feature>
<feature type="transmembrane region" description="Helical" evidence="2">
    <location>
        <begin position="190"/>
        <end position="210"/>
    </location>
</feature>
<dbReference type="Pfam" id="PF10615">
    <property type="entry name" value="DUF2470"/>
    <property type="match status" value="1"/>
</dbReference>
<keyword evidence="2" id="KW-1133">Transmembrane helix</keyword>
<dbReference type="AlphaFoldDB" id="A0AAN9YKS9"/>
<feature type="compositionally biased region" description="Low complexity" evidence="1">
    <location>
        <begin position="118"/>
        <end position="132"/>
    </location>
</feature>
<dbReference type="InterPro" id="IPR019595">
    <property type="entry name" value="DUF2470"/>
</dbReference>
<dbReference type="InterPro" id="IPR037119">
    <property type="entry name" value="Haem_oxidase_HugZ-like_sf"/>
</dbReference>
<dbReference type="PANTHER" id="PTHR37783">
    <property type="entry name" value="MEMBRANE PROTEIN, PUTATIVE (AFU_ORTHOLOGUE AFUA_1G04315)-RELATED"/>
    <property type="match status" value="1"/>
</dbReference>
<dbReference type="Gene3D" id="3.20.180.10">
    <property type="entry name" value="PNP-oxidase-like"/>
    <property type="match status" value="1"/>
</dbReference>
<gene>
    <name evidence="4" type="ORF">SLS53_001110</name>
</gene>
<feature type="transmembrane region" description="Helical" evidence="2">
    <location>
        <begin position="150"/>
        <end position="170"/>
    </location>
</feature>
<proteinExistence type="predicted"/>
<comment type="caution">
    <text evidence="4">The sequence shown here is derived from an EMBL/GenBank/DDBJ whole genome shotgun (WGS) entry which is preliminary data.</text>
</comment>
<name>A0AAN9YKS9_9PEZI</name>
<feature type="compositionally biased region" description="Basic and acidic residues" evidence="1">
    <location>
        <begin position="101"/>
        <end position="110"/>
    </location>
</feature>
<dbReference type="PANTHER" id="PTHR37783:SF1">
    <property type="entry name" value="MEMBRANE PROTEIN, PUTATIVE (AFU_ORTHOLOGUE AFUA_1G04315)-RELATED"/>
    <property type="match status" value="1"/>
</dbReference>
<accession>A0AAN9YKS9</accession>
<evidence type="ECO:0000313" key="5">
    <source>
        <dbReference type="Proteomes" id="UP001320245"/>
    </source>
</evidence>
<protein>
    <recommendedName>
        <fullName evidence="3">DUF2470 domain-containing protein</fullName>
    </recommendedName>
</protein>
<reference evidence="4 5" key="1">
    <citation type="journal article" date="2023" name="PLoS ONE">
        <title>Cytospora paraplurivora sp. nov. isolated from orchards with fruit tree decline syndrome in Ontario, Canada.</title>
        <authorList>
            <person name="Ilyukhin E."/>
            <person name="Nguyen H.D.T."/>
            <person name="Castle A.J."/>
            <person name="Ellouze W."/>
        </authorList>
    </citation>
    <scope>NUCLEOTIDE SEQUENCE [LARGE SCALE GENOMIC DNA]</scope>
    <source>
        <strain evidence="4 5">FDS-564</strain>
    </source>
</reference>
<evidence type="ECO:0000256" key="2">
    <source>
        <dbReference type="SAM" id="Phobius"/>
    </source>
</evidence>